<dbReference type="EMBL" id="LT855380">
    <property type="protein sequence ID" value="SMS12181.1"/>
    <property type="molecule type" value="Genomic_DNA"/>
</dbReference>
<dbReference type="GeneID" id="47766251"/>
<dbReference type="GO" id="GO:0051213">
    <property type="term" value="F:dioxygenase activity"/>
    <property type="evidence" value="ECO:0007669"/>
    <property type="project" value="InterPro"/>
</dbReference>
<organism evidence="1 2">
    <name type="scientific">Pseudomonas viridiflava</name>
    <name type="common">Phytomonas viridiflava</name>
    <dbReference type="NCBI Taxonomy" id="33069"/>
    <lineage>
        <taxon>Bacteria</taxon>
        <taxon>Pseudomonadati</taxon>
        <taxon>Pseudomonadota</taxon>
        <taxon>Gammaproteobacteria</taxon>
        <taxon>Pseudomonadales</taxon>
        <taxon>Pseudomonadaceae</taxon>
        <taxon>Pseudomonas</taxon>
    </lineage>
</organism>
<protein>
    <recommendedName>
        <fullName evidence="3">2OG-Fe dioxygenase family protein</fullName>
    </recommendedName>
</protein>
<evidence type="ECO:0008006" key="3">
    <source>
        <dbReference type="Google" id="ProtNLM"/>
    </source>
</evidence>
<evidence type="ECO:0000313" key="1">
    <source>
        <dbReference type="EMBL" id="SMS12181.1"/>
    </source>
</evidence>
<dbReference type="RefSeq" id="WP_162864328.1">
    <property type="nucleotide sequence ID" value="NZ_CP077719.1"/>
</dbReference>
<accession>A0A1Y6JSR7</accession>
<name>A0A1Y6JSR7_PSEVI</name>
<dbReference type="Proteomes" id="UP000196842">
    <property type="component" value="Chromosome I"/>
</dbReference>
<dbReference type="Pfam" id="PF10014">
    <property type="entry name" value="2OG-Fe_Oxy_2"/>
    <property type="match status" value="1"/>
</dbReference>
<proteinExistence type="predicted"/>
<dbReference type="Gene3D" id="2.60.120.620">
    <property type="entry name" value="q2cbj1_9rhob like domain"/>
    <property type="match status" value="1"/>
</dbReference>
<dbReference type="KEGG" id="pvd:CFBP1590__4595"/>
<reference evidence="1 2" key="1">
    <citation type="submission" date="2017-05" db="EMBL/GenBank/DDBJ databases">
        <authorList>
            <person name="Song R."/>
            <person name="Chenine A.L."/>
            <person name="Ruprecht R.M."/>
        </authorList>
    </citation>
    <scope>NUCLEOTIDE SEQUENCE [LARGE SCALE GENOMIC DNA]</scope>
    <source>
        <strain evidence="1 2">CFBP 1590</strain>
    </source>
</reference>
<sequence length="245" mass="27557">MTVHALTKEIQDIQGNPLDIVTGFKFVPGSHYRKNITLDELQSFREFYESQIADDPYATQVRDRGMVKVIYNPYTSALRVSDTQNYFQSYGANDSDGGRVRVFPSISPVLVESSTFQKILGHDAELMRAYCDRFNRDELNLSIHFIRYKAVEGGASYSSPVWLHVDDEPLVFIHLINLTSNALGADNVISGMDNKPTNVLRLTEPFDTLIVDTMKKHAVTPLGSSGGMAYRDVMLINLEADLQQK</sequence>
<evidence type="ECO:0000313" key="2">
    <source>
        <dbReference type="Proteomes" id="UP000196842"/>
    </source>
</evidence>
<dbReference type="AlphaFoldDB" id="A0A1Y6JSR7"/>
<dbReference type="InterPro" id="IPR018724">
    <property type="entry name" value="2OG-Fe_dioxygenase"/>
</dbReference>
<gene>
    <name evidence="1" type="ORF">CFBP1590__4595</name>
</gene>